<dbReference type="EMBL" id="FTOP01000002">
    <property type="protein sequence ID" value="SIS63452.1"/>
    <property type="molecule type" value="Genomic_DNA"/>
</dbReference>
<organism evidence="1 2">
    <name type="scientific">Belliella pelovolcani</name>
    <dbReference type="NCBI Taxonomy" id="529505"/>
    <lineage>
        <taxon>Bacteria</taxon>
        <taxon>Pseudomonadati</taxon>
        <taxon>Bacteroidota</taxon>
        <taxon>Cytophagia</taxon>
        <taxon>Cytophagales</taxon>
        <taxon>Cyclobacteriaceae</taxon>
        <taxon>Belliella</taxon>
    </lineage>
</organism>
<keyword evidence="2" id="KW-1185">Reference proteome</keyword>
<reference evidence="2" key="1">
    <citation type="submission" date="2017-01" db="EMBL/GenBank/DDBJ databases">
        <authorList>
            <person name="Varghese N."/>
            <person name="Submissions S."/>
        </authorList>
    </citation>
    <scope>NUCLEOTIDE SEQUENCE [LARGE SCALE GENOMIC DNA]</scope>
    <source>
        <strain evidence="2">DSM 46698</strain>
    </source>
</reference>
<name>A0A1N7KPA5_9BACT</name>
<proteinExistence type="predicted"/>
<evidence type="ECO:0000313" key="1">
    <source>
        <dbReference type="EMBL" id="SIS63452.1"/>
    </source>
</evidence>
<dbReference type="STRING" id="529505.SAMN05421761_102243"/>
<dbReference type="Proteomes" id="UP000186026">
    <property type="component" value="Unassembled WGS sequence"/>
</dbReference>
<gene>
    <name evidence="1" type="ORF">SAMN05421761_102243</name>
</gene>
<sequence length="40" mass="4776">MKNVILTYDFHGKKKFISTNSPLGEIFLTNFYPHKTHFIF</sequence>
<dbReference type="AlphaFoldDB" id="A0A1N7KPA5"/>
<evidence type="ECO:0000313" key="2">
    <source>
        <dbReference type="Proteomes" id="UP000186026"/>
    </source>
</evidence>
<protein>
    <submittedName>
        <fullName evidence="1">Uncharacterized protein</fullName>
    </submittedName>
</protein>
<accession>A0A1N7KPA5</accession>